<feature type="transmembrane region" description="Helical" evidence="6">
    <location>
        <begin position="136"/>
        <end position="157"/>
    </location>
</feature>
<evidence type="ECO:0000256" key="3">
    <source>
        <dbReference type="ARBA" id="ARBA00022989"/>
    </source>
</evidence>
<dbReference type="GO" id="GO:0055085">
    <property type="term" value="P:transmembrane transport"/>
    <property type="evidence" value="ECO:0007669"/>
    <property type="project" value="InterPro"/>
</dbReference>
<evidence type="ECO:0000256" key="2">
    <source>
        <dbReference type="ARBA" id="ARBA00022692"/>
    </source>
</evidence>
<dbReference type="InterPro" id="IPR000515">
    <property type="entry name" value="MetI-like"/>
</dbReference>
<evidence type="ECO:0000256" key="4">
    <source>
        <dbReference type="ARBA" id="ARBA00023136"/>
    </source>
</evidence>
<gene>
    <name evidence="7" type="ORF">P8935_02030</name>
</gene>
<evidence type="ECO:0000256" key="6">
    <source>
        <dbReference type="SAM" id="Phobius"/>
    </source>
</evidence>
<dbReference type="EMBL" id="CP121196">
    <property type="protein sequence ID" value="XBH18118.1"/>
    <property type="molecule type" value="Genomic_DNA"/>
</dbReference>
<keyword evidence="2 6" id="KW-0812">Transmembrane</keyword>
<evidence type="ECO:0000256" key="1">
    <source>
        <dbReference type="ARBA" id="ARBA00004141"/>
    </source>
</evidence>
<evidence type="ECO:0000313" key="7">
    <source>
        <dbReference type="EMBL" id="XBH18118.1"/>
    </source>
</evidence>
<organism evidence="7">
    <name type="scientific">Telmatobacter sp. DSM 110680</name>
    <dbReference type="NCBI Taxonomy" id="3036704"/>
    <lineage>
        <taxon>Bacteria</taxon>
        <taxon>Pseudomonadati</taxon>
        <taxon>Acidobacteriota</taxon>
        <taxon>Terriglobia</taxon>
        <taxon>Terriglobales</taxon>
        <taxon>Acidobacteriaceae</taxon>
        <taxon>Telmatobacter</taxon>
    </lineage>
</organism>
<dbReference type="AlphaFoldDB" id="A0AAU7DM43"/>
<dbReference type="CDD" id="cd06261">
    <property type="entry name" value="TM_PBP2"/>
    <property type="match status" value="1"/>
</dbReference>
<sequence>MNTATNSNVEAKLQGPSKSAARLKWARQWHLYLGTLFAPSILFFAFTGSLQLFGLHESHPGDSYQAPAWVQRLASIHKDQVIRKQHGPPPDPAKQQSRPPQSDEAQRTSQPVHSQPGGGRQNEESGPSKLTLALKWFFLAVAAGLIFSTLLGIYMAFKFNRSRALVWGMLFLGTAIPLALVLMMV</sequence>
<keyword evidence="4 6" id="KW-0472">Membrane</keyword>
<feature type="region of interest" description="Disordered" evidence="5">
    <location>
        <begin position="83"/>
        <end position="126"/>
    </location>
</feature>
<evidence type="ECO:0008006" key="8">
    <source>
        <dbReference type="Google" id="ProtNLM"/>
    </source>
</evidence>
<protein>
    <recommendedName>
        <fullName evidence="8">PepSY domain-containing protein</fullName>
    </recommendedName>
</protein>
<feature type="transmembrane region" description="Helical" evidence="6">
    <location>
        <begin position="164"/>
        <end position="184"/>
    </location>
</feature>
<proteinExistence type="predicted"/>
<name>A0AAU7DM43_9BACT</name>
<reference evidence="7" key="1">
    <citation type="submission" date="2023-03" db="EMBL/GenBank/DDBJ databases">
        <title>Edaphobacter sp.</title>
        <authorList>
            <person name="Huber K.J."/>
            <person name="Papendorf J."/>
            <person name="Pilke C."/>
            <person name="Bunk B."/>
            <person name="Sproeer C."/>
            <person name="Pester M."/>
        </authorList>
    </citation>
    <scope>NUCLEOTIDE SEQUENCE</scope>
    <source>
        <strain evidence="7">DSM 110680</strain>
    </source>
</reference>
<keyword evidence="3 6" id="KW-1133">Transmembrane helix</keyword>
<comment type="subcellular location">
    <subcellularLocation>
        <location evidence="1">Membrane</location>
        <topology evidence="1">Multi-pass membrane protein</topology>
    </subcellularLocation>
</comment>
<evidence type="ECO:0000256" key="5">
    <source>
        <dbReference type="SAM" id="MobiDB-lite"/>
    </source>
</evidence>
<dbReference type="RefSeq" id="WP_348263341.1">
    <property type="nucleotide sequence ID" value="NZ_CP121196.1"/>
</dbReference>
<feature type="transmembrane region" description="Helical" evidence="6">
    <location>
        <begin position="31"/>
        <end position="53"/>
    </location>
</feature>
<accession>A0AAU7DM43</accession>
<dbReference type="GO" id="GO:0016020">
    <property type="term" value="C:membrane"/>
    <property type="evidence" value="ECO:0007669"/>
    <property type="project" value="UniProtKB-SubCell"/>
</dbReference>